<dbReference type="AlphaFoldDB" id="A0A2K8ZAU2"/>
<accession>A0A2K8ZAU2</accession>
<dbReference type="EMBL" id="CP025096">
    <property type="protein sequence ID" value="AUD06974.1"/>
    <property type="molecule type" value="Genomic_DNA"/>
</dbReference>
<dbReference type="GO" id="GO:0006276">
    <property type="term" value="P:plasmid maintenance"/>
    <property type="evidence" value="ECO:0007669"/>
    <property type="project" value="InterPro"/>
</dbReference>
<name>A0A2K8ZAU2_9BACT</name>
<evidence type="ECO:0000259" key="1">
    <source>
        <dbReference type="Pfam" id="PF05732"/>
    </source>
</evidence>
<reference evidence="2 3" key="1">
    <citation type="submission" date="2017-11" db="EMBL/GenBank/DDBJ databases">
        <title>Taxonomic description and genome sequences of Spirosoma HA7 sp. nov., isolated from pollen microhabitat of Corylus avellana.</title>
        <authorList>
            <person name="Ambika Manirajan B."/>
            <person name="Suarez C."/>
            <person name="Ratering S."/>
            <person name="Geissler-Plaum R."/>
            <person name="Cardinale M."/>
            <person name="Sylvia S."/>
        </authorList>
    </citation>
    <scope>NUCLEOTIDE SEQUENCE [LARGE SCALE GENOMIC DNA]</scope>
    <source>
        <strain evidence="2 3">HA7</strain>
    </source>
</reference>
<gene>
    <name evidence="2" type="ORF">CWM47_37210</name>
</gene>
<evidence type="ECO:0000313" key="2">
    <source>
        <dbReference type="EMBL" id="AUD06974.1"/>
    </source>
</evidence>
<proteinExistence type="predicted"/>
<dbReference type="Pfam" id="PF05732">
    <property type="entry name" value="RepL"/>
    <property type="match status" value="1"/>
</dbReference>
<dbReference type="KEGG" id="spir:CWM47_37210"/>
<evidence type="ECO:0000313" key="3">
    <source>
        <dbReference type="Proteomes" id="UP000232883"/>
    </source>
</evidence>
<dbReference type="GO" id="GO:0006260">
    <property type="term" value="P:DNA replication"/>
    <property type="evidence" value="ECO:0007669"/>
    <property type="project" value="InterPro"/>
</dbReference>
<protein>
    <recommendedName>
        <fullName evidence="1">Plasmid replication protein RepL domain-containing protein</fullName>
    </recommendedName>
</protein>
<organism evidence="2 3">
    <name type="scientific">Spirosoma pollinicola</name>
    <dbReference type="NCBI Taxonomy" id="2057025"/>
    <lineage>
        <taxon>Bacteria</taxon>
        <taxon>Pseudomonadati</taxon>
        <taxon>Bacteroidota</taxon>
        <taxon>Cytophagia</taxon>
        <taxon>Cytophagales</taxon>
        <taxon>Cytophagaceae</taxon>
        <taxon>Spirosoma</taxon>
    </lineage>
</organism>
<sequence length="158" mass="18622">MPKRITYEREMLHPETGELQVTHRDSVLPKEPDYVKLYLSDIELLNNLPKWTDRILHELLRMMNYKNQIVLNSSIKKEIAAEFKIHIKTIDNALVMLVKQGVLIRKDKGLYLGNPLLFGKGEWKDIRELRLTIHYTKEGRTMTAEILQEQEEPELVEV</sequence>
<feature type="domain" description="Plasmid replication protein RepL" evidence="1">
    <location>
        <begin position="14"/>
        <end position="156"/>
    </location>
</feature>
<dbReference type="Proteomes" id="UP000232883">
    <property type="component" value="Chromosome"/>
</dbReference>
<keyword evidence="3" id="KW-1185">Reference proteome</keyword>
<dbReference type="InterPro" id="IPR008813">
    <property type="entry name" value="Plasmid_replication_RepL"/>
</dbReference>